<keyword evidence="3" id="KW-1185">Reference proteome</keyword>
<dbReference type="HOGENOM" id="CLU_029927_7_1_11"/>
<evidence type="ECO:0000256" key="1">
    <source>
        <dbReference type="SAM" id="MobiDB-lite"/>
    </source>
</evidence>
<dbReference type="KEGG" id="fra:Francci3_1195"/>
<dbReference type="PhylomeDB" id="Q2JDR9"/>
<dbReference type="Gene3D" id="1.25.40.10">
    <property type="entry name" value="Tetratricopeptide repeat domain"/>
    <property type="match status" value="1"/>
</dbReference>
<organism evidence="2 3">
    <name type="scientific">Frankia casuarinae (strain DSM 45818 / CECT 9043 / HFP020203 / CcI3)</name>
    <dbReference type="NCBI Taxonomy" id="106370"/>
    <lineage>
        <taxon>Bacteria</taxon>
        <taxon>Bacillati</taxon>
        <taxon>Actinomycetota</taxon>
        <taxon>Actinomycetes</taxon>
        <taxon>Frankiales</taxon>
        <taxon>Frankiaceae</taxon>
        <taxon>Frankia</taxon>
    </lineage>
</organism>
<dbReference type="eggNOG" id="COG1396">
    <property type="taxonomic scope" value="Bacteria"/>
</dbReference>
<dbReference type="Proteomes" id="UP000001937">
    <property type="component" value="Chromosome"/>
</dbReference>
<dbReference type="STRING" id="106370.Francci3_1195"/>
<dbReference type="EMBL" id="CP000249">
    <property type="protein sequence ID" value="ABD10573.1"/>
    <property type="molecule type" value="Genomic_DNA"/>
</dbReference>
<protein>
    <submittedName>
        <fullName evidence="2">Transcriptional regulator</fullName>
    </submittedName>
</protein>
<proteinExistence type="predicted"/>
<dbReference type="InterPro" id="IPR011990">
    <property type="entry name" value="TPR-like_helical_dom_sf"/>
</dbReference>
<dbReference type="Pfam" id="PF13424">
    <property type="entry name" value="TPR_12"/>
    <property type="match status" value="1"/>
</dbReference>
<name>Q2JDR9_FRACC</name>
<accession>Q2JDR9</accession>
<evidence type="ECO:0000313" key="2">
    <source>
        <dbReference type="EMBL" id="ABD10573.1"/>
    </source>
</evidence>
<gene>
    <name evidence="2" type="ordered locus">Francci3_1195</name>
</gene>
<dbReference type="AlphaFoldDB" id="Q2JDR9"/>
<feature type="region of interest" description="Disordered" evidence="1">
    <location>
        <begin position="59"/>
        <end position="85"/>
    </location>
</feature>
<sequence length="441" mass="48034">MSNEGFAAHLGVAARTVANWRARPEVVPRPAAQEILDAALARAPFNVREQFRMLLSADGRRADSRETSSENKNQAEVDASPTGLWTPDGTLSAVAEVSEGSPMDRRQFLVLSGSTLTSPAHEWLIARPSNDLSSQSGRFVGTSIVDNLRRITDELRRMDDQIGSGPLVQVVRSQASYVTDLLKNGRYTDSVSRDLYGMLAELLRLAGWLSFDAGRHGQAQRFFTAGLRSAHTAGDRALGANILGFMSCQAKDIGQFTESARFADSARTGYAGTSPTVSAILNMRAAQAYANLKDAVETRRAIDAAFDVFGGNPPGHGEPPWSYWFNEAQMNEQVGYCYMRLGDWERARDHLSLSTGVTGGPDTREGALRQALLADTYAQQGDPDSACAIGNQAIDALTNEVDSARCVGHVKQVRQHLVPYHRLSVVQEFNERVEALSKSIT</sequence>
<dbReference type="SUPFAM" id="SSF48452">
    <property type="entry name" value="TPR-like"/>
    <property type="match status" value="1"/>
</dbReference>
<feature type="compositionally biased region" description="Basic and acidic residues" evidence="1">
    <location>
        <begin position="59"/>
        <end position="75"/>
    </location>
</feature>
<evidence type="ECO:0000313" key="3">
    <source>
        <dbReference type="Proteomes" id="UP000001937"/>
    </source>
</evidence>
<reference evidence="2 3" key="1">
    <citation type="journal article" date="2007" name="Genome Res.">
        <title>Genome characteristics of facultatively symbiotic Frankia sp. strains reflect host range and host plant biogeography.</title>
        <authorList>
            <person name="Normand P."/>
            <person name="Lapierre P."/>
            <person name="Tisa L.S."/>
            <person name="Gogarten J.P."/>
            <person name="Alloisio N."/>
            <person name="Bagnarol E."/>
            <person name="Bassi C.A."/>
            <person name="Berry A.M."/>
            <person name="Bickhart D.M."/>
            <person name="Choisne N."/>
            <person name="Couloux A."/>
            <person name="Cournoyer B."/>
            <person name="Cruveiller S."/>
            <person name="Daubin V."/>
            <person name="Demange N."/>
            <person name="Francino M.P."/>
            <person name="Goltsman E."/>
            <person name="Huang Y."/>
            <person name="Kopp O.R."/>
            <person name="Labarre L."/>
            <person name="Lapidus A."/>
            <person name="Lavire C."/>
            <person name="Marechal J."/>
            <person name="Martinez M."/>
            <person name="Mastronunzio J.E."/>
            <person name="Mullin B.C."/>
            <person name="Niemann J."/>
            <person name="Pujic P."/>
            <person name="Rawnsley T."/>
            <person name="Rouy Z."/>
            <person name="Schenowitz C."/>
            <person name="Sellstedt A."/>
            <person name="Tavares F."/>
            <person name="Tomkins J.P."/>
            <person name="Vallenet D."/>
            <person name="Valverde C."/>
            <person name="Wall L.G."/>
            <person name="Wang Y."/>
            <person name="Medigue C."/>
            <person name="Benson D.R."/>
        </authorList>
    </citation>
    <scope>NUCLEOTIDE SEQUENCE [LARGE SCALE GENOMIC DNA]</scope>
    <source>
        <strain evidence="3">DSM 45818 / CECT 9043 / CcI3</strain>
    </source>
</reference>